<dbReference type="SMART" id="SM00242">
    <property type="entry name" value="MYSc"/>
    <property type="match status" value="1"/>
</dbReference>
<dbReference type="Pfam" id="PF25966">
    <property type="entry name" value="Myo5a"/>
    <property type="match status" value="1"/>
</dbReference>
<keyword evidence="4 10" id="KW-0067">ATP-binding</keyword>
<reference evidence="14 15" key="1">
    <citation type="submission" date="2020-05" db="EMBL/GenBank/DDBJ databases">
        <title>Electrophorus electricus (electric eel) genome, fEleEle1, primary haplotype.</title>
        <authorList>
            <person name="Myers G."/>
            <person name="Meyer A."/>
            <person name="Fedrigo O."/>
            <person name="Formenti G."/>
            <person name="Rhie A."/>
            <person name="Tracey A."/>
            <person name="Sims Y."/>
            <person name="Jarvis E.D."/>
        </authorList>
    </citation>
    <scope>NUCLEOTIDE SEQUENCE [LARGE SCALE GENOMIC DNA]</scope>
</reference>
<keyword evidence="3 10" id="KW-0547">Nucleotide-binding</keyword>
<evidence type="ECO:0008006" key="16">
    <source>
        <dbReference type="Google" id="ProtNLM"/>
    </source>
</evidence>
<dbReference type="FunFam" id="3.30.70.1590:FF:000003">
    <property type="entry name" value="Myosin-Va isoform 1"/>
    <property type="match status" value="1"/>
</dbReference>
<sequence>MFRYFFFYFYCVIKILEGSFLQGRLCASLLALAVWKPAEIIKDYKEGDPILHLRLEDESTLEYPVGPKDNPLPFLRNPDILVGENDLTALSYLHEPAVLHNLKVRFLESNHIYTYCGIVLVAINPYEQLQIYGEEVINAYNGQNMGDMDPHIFAVAEEAYKQMARDEKNQSIIVSGESGAGKTVSAKYAMRYFATVGGSANDTNVEEKVLASSPIMEAIGNAKTTRNDNSSRFGKYIQIGFDKRYHIIGANMRTYLLEKSRVVFQAEDERNYHIFYQLCASGSLTEFKDLALGDAEGFTYTSMGENIFIDGVNDAEDLVKMREALSLLGIKESHQMSIFKIIASILHLGNVNIVAERDGESCHISDDLHLHHFCQLLGVELEQMEHWLCHRKLVTTAETYVKNMSRAQATNARDALAKHIYAFLFDWIVEQINKALYTSTKQHSFIGVLDIYGFETFEINSFEQFCINYANEKLQQQFNSHVFKLEQEEYMKEQIPWTLIDFYDNQPCIDLIEAKLGILDLLDEECKVPKGTDQNWAQKLYSKHLSREHFEKPRMSNISFIVVHFADKVEYQCEGFLEKNRDTVYDEQINILKASKFQLVADLFQDGKDVSAPAVLSGKTSRINVRPAKPMPKSHNREHRKTVGHQFRNSLHLLMETLNATTPHYVRCIKPNDEKQAFVFDSKRAVQQLRACGVLETIRISAAGYPSRWTYMDFFSRYRVLMKRKDLSIGDKKQICKNLLESLVKDPDKFQFGKTKIFFRAGQVAYLEKLRADKFRFACIKIQKTVRGWLQRTCYRKIRKSAITLQRYGRGYLARRYAEYLRFTKAALVCQKQCRMVRVRRAYLTIRQAVITIQAYTRGMYTRRLYQEFLLHHKATIIQRTVRGWLERKKLCRARDAAIVIQCAYRRVLAKRQLKQLKIEARSAEHFKKLNVGMENKIVQLQRKMDEQVQQAVLIYHHIHHVIPIITLRVEELERENSLLKEEKEEMNQRILQFSKSSEGDVPQKELRLQTELNEERLRYQNLLKEFSRLEQRYDNLQEEVSFMFVLPLACGQDMGMENAAMDLSVFMKLQKRVRELEQERKKLQTNLEKMEELSSHKVIGTVGAEISPPITPLLILPLFSILQRQELESENKKLKNDLNELRKALAEQASDSTSSNEMHDSYNLLLSQLKAANEELDIRKEEVLMLKSQIVSSTKPTENFNLIVSLNIIQLLEAQLQSQSRKYQDELEALHTQIEVLKEDLEKKQEMLNHFSSLPPDALVEFSVQQEITRLTNENLVRHLIPSHHSSRPELTRQVTVQRKEKDFEGMLEYYKEDESLLVMTLITDMKPQAVSATVPCLPAYILFMCIRHSDYINDDQKVHSLLTSTINAIKKVLKKHNSDFEMTSFWLANTSRLLHCLKQYSGDEAFMTQNTPKQNEHCLKNFDLAEYRQVLSDLSIQIYQQLIKIAEGILQPMIVSAMLESGSLAGVKPMGYRNRSSSMDCESGGPGGYTLEALIRQLGDFFGIMRDHGLDPEIGQQVIRQLFYSINAVTLNNLLLRKDVCSWSTGMQLRYNVSQMEEWLRGRNLQQSGAVATIEPLIQAAQLLQVKKKTSQDVEAICSMCTSLTTQQVCSFLHWFSLQIVKILNLYTPLNEFEERVTVSFIRDIQNHLQDRVENNQLLVDTKHTYPVLFPYTPSALSLESLHIPASLNLHFLTRV</sequence>
<dbReference type="SUPFAM" id="SSF52540">
    <property type="entry name" value="P-loop containing nucleoside triphosphate hydrolases"/>
    <property type="match status" value="2"/>
</dbReference>
<evidence type="ECO:0000256" key="8">
    <source>
        <dbReference type="ARBA" id="ARBA00023175"/>
    </source>
</evidence>
<evidence type="ECO:0000313" key="14">
    <source>
        <dbReference type="Ensembl" id="ENSEEEP00000058799.1"/>
    </source>
</evidence>
<accession>A0AAY5EQF7</accession>
<dbReference type="SUPFAM" id="SSF50084">
    <property type="entry name" value="Myosin S1 fragment, N-terminal domain"/>
    <property type="match status" value="1"/>
</dbReference>
<dbReference type="Pfam" id="PF01843">
    <property type="entry name" value="DIL"/>
    <property type="match status" value="1"/>
</dbReference>
<evidence type="ECO:0000256" key="6">
    <source>
        <dbReference type="ARBA" id="ARBA00023054"/>
    </source>
</evidence>
<dbReference type="PRINTS" id="PR00193">
    <property type="entry name" value="MYOSINHEAVY"/>
</dbReference>
<dbReference type="Gene3D" id="3.40.850.10">
    <property type="entry name" value="Kinesin motor domain"/>
    <property type="match status" value="1"/>
</dbReference>
<dbReference type="Pfam" id="PF00612">
    <property type="entry name" value="IQ"/>
    <property type="match status" value="5"/>
</dbReference>
<dbReference type="GeneTree" id="ENSGT00940000155402"/>
<protein>
    <recommendedName>
        <fullName evidence="16">Myosin VB</fullName>
    </recommendedName>
</protein>
<evidence type="ECO:0000256" key="10">
    <source>
        <dbReference type="PROSITE-ProRule" id="PRU00782"/>
    </source>
</evidence>
<gene>
    <name evidence="14" type="primary">myo5b</name>
</gene>
<keyword evidence="7 10" id="KW-0518">Myosin</keyword>
<dbReference type="GO" id="GO:0016020">
    <property type="term" value="C:membrane"/>
    <property type="evidence" value="ECO:0007669"/>
    <property type="project" value="TreeGrafter"/>
</dbReference>
<dbReference type="FunFam" id="1.10.10.820:FF:000001">
    <property type="entry name" value="Myosin heavy chain"/>
    <property type="match status" value="1"/>
</dbReference>
<feature type="region of interest" description="Actin-binding" evidence="10">
    <location>
        <begin position="651"/>
        <end position="673"/>
    </location>
</feature>
<comment type="similarity">
    <text evidence="1 10">Belongs to the TRAFAC class myosin-kinesin ATPase superfamily. Myosin family.</text>
</comment>
<dbReference type="GO" id="GO:0000146">
    <property type="term" value="F:microfilament motor activity"/>
    <property type="evidence" value="ECO:0007669"/>
    <property type="project" value="TreeGrafter"/>
</dbReference>
<dbReference type="InterPro" id="IPR036961">
    <property type="entry name" value="Kinesin_motor_dom_sf"/>
</dbReference>
<keyword evidence="5" id="KW-0112">Calmodulin-binding</keyword>
<evidence type="ECO:0000313" key="15">
    <source>
        <dbReference type="Proteomes" id="UP000314983"/>
    </source>
</evidence>
<evidence type="ECO:0000256" key="2">
    <source>
        <dbReference type="ARBA" id="ARBA00022737"/>
    </source>
</evidence>
<dbReference type="FunFam" id="1.20.120.720:FF:000016">
    <property type="entry name" value="Myosin VB"/>
    <property type="match status" value="1"/>
</dbReference>
<evidence type="ECO:0000256" key="9">
    <source>
        <dbReference type="ARBA" id="ARBA00023203"/>
    </source>
</evidence>
<feature type="coiled-coil region" evidence="11">
    <location>
        <begin position="1125"/>
        <end position="1248"/>
    </location>
</feature>
<dbReference type="PANTHER" id="PTHR13140:SF356">
    <property type="entry name" value="UNCONVENTIONAL MYOSIN-VB"/>
    <property type="match status" value="1"/>
</dbReference>
<feature type="domain" description="Dilute" evidence="12">
    <location>
        <begin position="1365"/>
        <end position="1653"/>
    </location>
</feature>
<dbReference type="Gene3D" id="1.20.58.530">
    <property type="match status" value="1"/>
</dbReference>
<dbReference type="SMART" id="SM01132">
    <property type="entry name" value="DIL"/>
    <property type="match status" value="1"/>
</dbReference>
<reference evidence="14" key="3">
    <citation type="submission" date="2025-09" db="UniProtKB">
        <authorList>
            <consortium name="Ensembl"/>
        </authorList>
    </citation>
    <scope>IDENTIFICATION</scope>
</reference>
<dbReference type="GO" id="GO:0005516">
    <property type="term" value="F:calmodulin binding"/>
    <property type="evidence" value="ECO:0007669"/>
    <property type="project" value="UniProtKB-KW"/>
</dbReference>
<dbReference type="GO" id="GO:0051015">
    <property type="term" value="F:actin filament binding"/>
    <property type="evidence" value="ECO:0007669"/>
    <property type="project" value="TreeGrafter"/>
</dbReference>
<evidence type="ECO:0000259" key="12">
    <source>
        <dbReference type="PROSITE" id="PS51126"/>
    </source>
</evidence>
<dbReference type="Gene3D" id="1.20.120.720">
    <property type="entry name" value="Myosin VI head, motor domain, U50 subdomain"/>
    <property type="match status" value="1"/>
</dbReference>
<feature type="binding site" evidence="10">
    <location>
        <begin position="176"/>
        <end position="183"/>
    </location>
    <ligand>
        <name>ATP</name>
        <dbReference type="ChEBI" id="CHEBI:30616"/>
    </ligand>
</feature>
<dbReference type="Gene3D" id="1.10.10.820">
    <property type="match status" value="1"/>
</dbReference>
<feature type="coiled-coil region" evidence="11">
    <location>
        <begin position="1067"/>
        <end position="1097"/>
    </location>
</feature>
<dbReference type="InterPro" id="IPR000048">
    <property type="entry name" value="IQ_motif_EF-hand-BS"/>
</dbReference>
<dbReference type="GO" id="GO:0005524">
    <property type="term" value="F:ATP binding"/>
    <property type="evidence" value="ECO:0007669"/>
    <property type="project" value="UniProtKB-UniRule"/>
</dbReference>
<dbReference type="InterPro" id="IPR058662">
    <property type="entry name" value="Myo5a/b_dom"/>
</dbReference>
<evidence type="ECO:0000256" key="3">
    <source>
        <dbReference type="ARBA" id="ARBA00022741"/>
    </source>
</evidence>
<dbReference type="InterPro" id="IPR002710">
    <property type="entry name" value="Dilute_dom"/>
</dbReference>
<dbReference type="InterPro" id="IPR027417">
    <property type="entry name" value="P-loop_NTPase"/>
</dbReference>
<keyword evidence="15" id="KW-1185">Reference proteome</keyword>
<organism evidence="14 15">
    <name type="scientific">Electrophorus electricus</name>
    <name type="common">Electric eel</name>
    <name type="synonym">Gymnotus electricus</name>
    <dbReference type="NCBI Taxonomy" id="8005"/>
    <lineage>
        <taxon>Eukaryota</taxon>
        <taxon>Metazoa</taxon>
        <taxon>Chordata</taxon>
        <taxon>Craniata</taxon>
        <taxon>Vertebrata</taxon>
        <taxon>Euteleostomi</taxon>
        <taxon>Actinopterygii</taxon>
        <taxon>Neopterygii</taxon>
        <taxon>Teleostei</taxon>
        <taxon>Ostariophysi</taxon>
        <taxon>Gymnotiformes</taxon>
        <taxon>Gymnotoidei</taxon>
        <taxon>Gymnotidae</taxon>
        <taxon>Electrophorus</taxon>
    </lineage>
</organism>
<evidence type="ECO:0000259" key="13">
    <source>
        <dbReference type="PROSITE" id="PS51456"/>
    </source>
</evidence>
<dbReference type="InterPro" id="IPR036103">
    <property type="entry name" value="MYSc_Myo5"/>
</dbReference>
<dbReference type="Pfam" id="PF00063">
    <property type="entry name" value="Myosin_head"/>
    <property type="match status" value="1"/>
</dbReference>
<dbReference type="Proteomes" id="UP000314983">
    <property type="component" value="Chromosome 6"/>
</dbReference>
<keyword evidence="9 10" id="KW-0009">Actin-binding</keyword>
<dbReference type="InterPro" id="IPR001609">
    <property type="entry name" value="Myosin_head_motor_dom-like"/>
</dbReference>
<dbReference type="FunFam" id="1.20.58.530:FF:000002">
    <property type="entry name" value="Class V myosin"/>
    <property type="match status" value="1"/>
</dbReference>
<evidence type="ECO:0000256" key="11">
    <source>
        <dbReference type="SAM" id="Coils"/>
    </source>
</evidence>
<evidence type="ECO:0000256" key="4">
    <source>
        <dbReference type="ARBA" id="ARBA00022840"/>
    </source>
</evidence>
<dbReference type="GO" id="GO:0016459">
    <property type="term" value="C:myosin complex"/>
    <property type="evidence" value="ECO:0007669"/>
    <property type="project" value="UniProtKB-KW"/>
</dbReference>
<dbReference type="GO" id="GO:0048731">
    <property type="term" value="P:system development"/>
    <property type="evidence" value="ECO:0007669"/>
    <property type="project" value="UniProtKB-ARBA"/>
</dbReference>
<evidence type="ECO:0000256" key="5">
    <source>
        <dbReference type="ARBA" id="ARBA00022860"/>
    </source>
</evidence>
<name>A0AAY5EQF7_ELEEL</name>
<keyword evidence="6 11" id="KW-0175">Coiled coil</keyword>
<dbReference type="Ensembl" id="ENSEEET00000065730.1">
    <property type="protein sequence ID" value="ENSEEEP00000058799.1"/>
    <property type="gene ID" value="ENSEEEG00000003234.2"/>
</dbReference>
<dbReference type="GO" id="GO:0007015">
    <property type="term" value="P:actin filament organization"/>
    <property type="evidence" value="ECO:0007669"/>
    <property type="project" value="TreeGrafter"/>
</dbReference>
<feature type="coiled-coil region" evidence="11">
    <location>
        <begin position="924"/>
        <end position="1040"/>
    </location>
</feature>
<dbReference type="PROSITE" id="PS50096">
    <property type="entry name" value="IQ"/>
    <property type="match status" value="5"/>
</dbReference>
<reference evidence="14" key="2">
    <citation type="submission" date="2025-08" db="UniProtKB">
        <authorList>
            <consortium name="Ensembl"/>
        </authorList>
    </citation>
    <scope>IDENTIFICATION</scope>
</reference>
<evidence type="ECO:0000256" key="1">
    <source>
        <dbReference type="ARBA" id="ARBA00008314"/>
    </source>
</evidence>
<dbReference type="SMART" id="SM00015">
    <property type="entry name" value="IQ"/>
    <property type="match status" value="6"/>
</dbReference>
<feature type="domain" description="Myosin motor" evidence="13">
    <location>
        <begin position="82"/>
        <end position="772"/>
    </location>
</feature>
<dbReference type="PANTHER" id="PTHR13140">
    <property type="entry name" value="MYOSIN"/>
    <property type="match status" value="1"/>
</dbReference>
<proteinExistence type="inferred from homology"/>
<keyword evidence="8 10" id="KW-0505">Motor protein</keyword>
<dbReference type="GO" id="GO:0005737">
    <property type="term" value="C:cytoplasm"/>
    <property type="evidence" value="ECO:0007669"/>
    <property type="project" value="TreeGrafter"/>
</dbReference>
<dbReference type="PROSITE" id="PS51456">
    <property type="entry name" value="MYOSIN_MOTOR"/>
    <property type="match status" value="1"/>
</dbReference>
<dbReference type="PROSITE" id="PS51126">
    <property type="entry name" value="DILUTE"/>
    <property type="match status" value="1"/>
</dbReference>
<dbReference type="Gene3D" id="1.20.5.190">
    <property type="match status" value="3"/>
</dbReference>
<keyword evidence="2" id="KW-0677">Repeat</keyword>
<dbReference type="CDD" id="cd01380">
    <property type="entry name" value="MYSc_Myo5"/>
    <property type="match status" value="1"/>
</dbReference>
<evidence type="ECO:0000256" key="7">
    <source>
        <dbReference type="ARBA" id="ARBA00023123"/>
    </source>
</evidence>
<dbReference type="Gene3D" id="6.20.240.20">
    <property type="match status" value="1"/>
</dbReference>